<dbReference type="PIRSF" id="PIRSF005962">
    <property type="entry name" value="Pept_M20D_amidohydro"/>
    <property type="match status" value="1"/>
</dbReference>
<sequence length="398" mass="42193">MPAQKQTEKGEVRVHTGTQELAGTGFEQKLIAIRRQLHQYPEVAYEEYETTRSIRDWLTEAGIRLVELPLETGVVAEVGGQNGGPVIALRADIDALPIQEQTGLPYASAVVGNMHACGHDFHTAVILGAAFLLKQQEEQLPGTVRFLFQPAEEKGTGASLLIEKGALANVTAIFGLHNKPDLAVGTVGIKPGALMASVDGFEIEVEGLGTHAAIPHAGIDPIVAASQIVTALQSIVSRNVSPLENAVVSVTTIHGGTTWNVIPDKVALGGTIRTFQEEVRRQIPGRLQAIIEGVAAAYGAKASVRWFKGPPSVQNDAALARLAATTAERLGLQVVAPEPSPAGEDFAYYQKHIPGLFVFVGTSGTNEWHHPAFTVDERAIAPAAHYFANLAADALKGG</sequence>
<reference evidence="2 3" key="1">
    <citation type="submission" date="2019-06" db="EMBL/GenBank/DDBJ databases">
        <title>Whole genome shotgun sequence of Brevibacillus agri NBRC 15538.</title>
        <authorList>
            <person name="Hosoyama A."/>
            <person name="Uohara A."/>
            <person name="Ohji S."/>
            <person name="Ichikawa N."/>
        </authorList>
    </citation>
    <scope>NUCLEOTIDE SEQUENCE [LARGE SCALE GENOMIC DNA]</scope>
    <source>
        <strain evidence="2 3">NBRC 15538</strain>
    </source>
</reference>
<comment type="caution">
    <text evidence="2">The sequence shown here is derived from an EMBL/GenBank/DDBJ whole genome shotgun (WGS) entry which is preliminary data.</text>
</comment>
<dbReference type="InterPro" id="IPR011650">
    <property type="entry name" value="Peptidase_M20_dimer"/>
</dbReference>
<dbReference type="Proteomes" id="UP000317180">
    <property type="component" value="Unassembled WGS sequence"/>
</dbReference>
<dbReference type="GO" id="GO:0016787">
    <property type="term" value="F:hydrolase activity"/>
    <property type="evidence" value="ECO:0007669"/>
    <property type="project" value="UniProtKB-KW"/>
</dbReference>
<feature type="domain" description="Peptidase M20 dimerisation" evidence="1">
    <location>
        <begin position="200"/>
        <end position="296"/>
    </location>
</feature>
<evidence type="ECO:0000259" key="1">
    <source>
        <dbReference type="Pfam" id="PF07687"/>
    </source>
</evidence>
<proteinExistence type="predicted"/>
<dbReference type="EMBL" id="BJOD01000055">
    <property type="protein sequence ID" value="GED27983.1"/>
    <property type="molecule type" value="Genomic_DNA"/>
</dbReference>
<protein>
    <submittedName>
        <fullName evidence="2">Hydrolase</fullName>
    </submittedName>
</protein>
<evidence type="ECO:0000313" key="3">
    <source>
        <dbReference type="Proteomes" id="UP000317180"/>
    </source>
</evidence>
<dbReference type="InterPro" id="IPR036264">
    <property type="entry name" value="Bact_exopeptidase_dim_dom"/>
</dbReference>
<accession>A0ABQ0SVZ8</accession>
<gene>
    <name evidence="2" type="ORF">BAG01nite_40850</name>
</gene>
<dbReference type="PANTHER" id="PTHR11014:SF63">
    <property type="entry name" value="METALLOPEPTIDASE, PUTATIVE (AFU_ORTHOLOGUE AFUA_6G09600)-RELATED"/>
    <property type="match status" value="1"/>
</dbReference>
<dbReference type="Gene3D" id="3.30.70.360">
    <property type="match status" value="1"/>
</dbReference>
<dbReference type="PANTHER" id="PTHR11014">
    <property type="entry name" value="PEPTIDASE M20 FAMILY MEMBER"/>
    <property type="match status" value="1"/>
</dbReference>
<evidence type="ECO:0000313" key="2">
    <source>
        <dbReference type="EMBL" id="GED27983.1"/>
    </source>
</evidence>
<dbReference type="SUPFAM" id="SSF53187">
    <property type="entry name" value="Zn-dependent exopeptidases"/>
    <property type="match status" value="1"/>
</dbReference>
<dbReference type="InterPro" id="IPR002933">
    <property type="entry name" value="Peptidase_M20"/>
</dbReference>
<dbReference type="InterPro" id="IPR017439">
    <property type="entry name" value="Amidohydrolase"/>
</dbReference>
<dbReference type="SUPFAM" id="SSF55031">
    <property type="entry name" value="Bacterial exopeptidase dimerisation domain"/>
    <property type="match status" value="1"/>
</dbReference>
<keyword evidence="3" id="KW-1185">Reference proteome</keyword>
<dbReference type="NCBIfam" id="TIGR01891">
    <property type="entry name" value="amidohydrolases"/>
    <property type="match status" value="1"/>
</dbReference>
<dbReference type="Pfam" id="PF07687">
    <property type="entry name" value="M20_dimer"/>
    <property type="match status" value="1"/>
</dbReference>
<organism evidence="2 3">
    <name type="scientific">Brevibacillus agri</name>
    <dbReference type="NCBI Taxonomy" id="51101"/>
    <lineage>
        <taxon>Bacteria</taxon>
        <taxon>Bacillati</taxon>
        <taxon>Bacillota</taxon>
        <taxon>Bacilli</taxon>
        <taxon>Bacillales</taxon>
        <taxon>Paenibacillaceae</taxon>
        <taxon>Brevibacillus</taxon>
    </lineage>
</organism>
<keyword evidence="2" id="KW-0378">Hydrolase</keyword>
<name>A0ABQ0SVZ8_9BACL</name>
<dbReference type="Pfam" id="PF01546">
    <property type="entry name" value="Peptidase_M20"/>
    <property type="match status" value="1"/>
</dbReference>
<dbReference type="Gene3D" id="3.40.630.10">
    <property type="entry name" value="Zn peptidases"/>
    <property type="match status" value="1"/>
</dbReference>
<dbReference type="RefSeq" id="WP_260507342.1">
    <property type="nucleotide sequence ID" value="NZ_JACLCJ010000001.1"/>
</dbReference>